<gene>
    <name evidence="1" type="ORF">METZ01_LOCUS83396</name>
</gene>
<evidence type="ECO:0000313" key="1">
    <source>
        <dbReference type="EMBL" id="SVA30542.1"/>
    </source>
</evidence>
<reference evidence="1" key="1">
    <citation type="submission" date="2018-05" db="EMBL/GenBank/DDBJ databases">
        <authorList>
            <person name="Lanie J.A."/>
            <person name="Ng W.-L."/>
            <person name="Kazmierczak K.M."/>
            <person name="Andrzejewski T.M."/>
            <person name="Davidsen T.M."/>
            <person name="Wayne K.J."/>
            <person name="Tettelin H."/>
            <person name="Glass J.I."/>
            <person name="Rusch D."/>
            <person name="Podicherti R."/>
            <person name="Tsui H.-C.T."/>
            <person name="Winkler M.E."/>
        </authorList>
    </citation>
    <scope>NUCLEOTIDE SEQUENCE</scope>
</reference>
<organism evidence="1">
    <name type="scientific">marine metagenome</name>
    <dbReference type="NCBI Taxonomy" id="408172"/>
    <lineage>
        <taxon>unclassified sequences</taxon>
        <taxon>metagenomes</taxon>
        <taxon>ecological metagenomes</taxon>
    </lineage>
</organism>
<proteinExistence type="predicted"/>
<sequence length="91" mass="10483">MNATIENENNIDIDDYFLLAIRNWNDQTEDYTAIGDSATSIKYFDNYVDAEFAFQNGAVSVFPELKGKDIKLDLIHVRYGINRLVLSRIVF</sequence>
<protein>
    <submittedName>
        <fullName evidence="1">Uncharacterized protein</fullName>
    </submittedName>
</protein>
<accession>A0A381UQT7</accession>
<dbReference type="EMBL" id="UINC01006942">
    <property type="protein sequence ID" value="SVA30542.1"/>
    <property type="molecule type" value="Genomic_DNA"/>
</dbReference>
<dbReference type="AlphaFoldDB" id="A0A381UQT7"/>
<name>A0A381UQT7_9ZZZZ</name>